<dbReference type="SMART" id="SM00267">
    <property type="entry name" value="GGDEF"/>
    <property type="match status" value="1"/>
</dbReference>
<dbReference type="Proteomes" id="UP000184171">
    <property type="component" value="Unassembled WGS sequence"/>
</dbReference>
<dbReference type="FunFam" id="3.30.70.270:FF:000001">
    <property type="entry name" value="Diguanylate cyclase domain protein"/>
    <property type="match status" value="1"/>
</dbReference>
<dbReference type="Pfam" id="PF00990">
    <property type="entry name" value="GGDEF"/>
    <property type="match status" value="1"/>
</dbReference>
<name>A0A1M6JD97_MALRU</name>
<dbReference type="NCBIfam" id="TIGR00254">
    <property type="entry name" value="GGDEF"/>
    <property type="match status" value="1"/>
</dbReference>
<dbReference type="EC" id="2.7.7.65" evidence="1"/>
<evidence type="ECO:0000259" key="5">
    <source>
        <dbReference type="PROSITE" id="PS50887"/>
    </source>
</evidence>
<protein>
    <recommendedName>
        <fullName evidence="1">diguanylate cyclase</fullName>
        <ecNumber evidence="1">2.7.7.65</ecNumber>
    </recommendedName>
</protein>
<dbReference type="EMBL" id="FQZT01000008">
    <property type="protein sequence ID" value="SHJ44658.1"/>
    <property type="molecule type" value="Genomic_DNA"/>
</dbReference>
<feature type="domain" description="GGDEF" evidence="5">
    <location>
        <begin position="144"/>
        <end position="272"/>
    </location>
</feature>
<dbReference type="InterPro" id="IPR050469">
    <property type="entry name" value="Diguanylate_Cyclase"/>
</dbReference>
<gene>
    <name evidence="6" type="ORF">SAMN02745165_02403</name>
</gene>
<dbReference type="SUPFAM" id="SSF55073">
    <property type="entry name" value="Nucleotide cyclase"/>
    <property type="match status" value="1"/>
</dbReference>
<feature type="transmembrane region" description="Helical" evidence="4">
    <location>
        <begin position="61"/>
        <end position="78"/>
    </location>
</feature>
<dbReference type="Gene3D" id="3.30.70.270">
    <property type="match status" value="1"/>
</dbReference>
<dbReference type="CDD" id="cd01949">
    <property type="entry name" value="GGDEF"/>
    <property type="match status" value="1"/>
</dbReference>
<accession>A0A1M6JD97</accession>
<comment type="catalytic activity">
    <reaction evidence="2">
        <text>2 GTP = 3',3'-c-di-GMP + 2 diphosphate</text>
        <dbReference type="Rhea" id="RHEA:24898"/>
        <dbReference type="ChEBI" id="CHEBI:33019"/>
        <dbReference type="ChEBI" id="CHEBI:37565"/>
        <dbReference type="ChEBI" id="CHEBI:58805"/>
        <dbReference type="EC" id="2.7.7.65"/>
    </reaction>
</comment>
<dbReference type="InterPro" id="IPR029787">
    <property type="entry name" value="Nucleotide_cyclase"/>
</dbReference>
<dbReference type="AlphaFoldDB" id="A0A1M6JD97"/>
<dbReference type="PANTHER" id="PTHR45138:SF9">
    <property type="entry name" value="DIGUANYLATE CYCLASE DGCM-RELATED"/>
    <property type="match status" value="1"/>
</dbReference>
<evidence type="ECO:0000313" key="6">
    <source>
        <dbReference type="EMBL" id="SHJ44658.1"/>
    </source>
</evidence>
<dbReference type="InterPro" id="IPR043128">
    <property type="entry name" value="Rev_trsase/Diguanyl_cyclase"/>
</dbReference>
<organism evidence="6 7">
    <name type="scientific">Malonomonas rubra DSM 5091</name>
    <dbReference type="NCBI Taxonomy" id="1122189"/>
    <lineage>
        <taxon>Bacteria</taxon>
        <taxon>Pseudomonadati</taxon>
        <taxon>Thermodesulfobacteriota</taxon>
        <taxon>Desulfuromonadia</taxon>
        <taxon>Desulfuromonadales</taxon>
        <taxon>Geopsychrobacteraceae</taxon>
        <taxon>Malonomonas</taxon>
    </lineage>
</organism>
<proteinExistence type="predicted"/>
<dbReference type="InterPro" id="IPR000160">
    <property type="entry name" value="GGDEF_dom"/>
</dbReference>
<keyword evidence="3" id="KW-0175">Coiled coil</keyword>
<evidence type="ECO:0000256" key="2">
    <source>
        <dbReference type="ARBA" id="ARBA00034247"/>
    </source>
</evidence>
<keyword evidence="7" id="KW-1185">Reference proteome</keyword>
<evidence type="ECO:0000256" key="3">
    <source>
        <dbReference type="SAM" id="Coils"/>
    </source>
</evidence>
<keyword evidence="4" id="KW-0812">Transmembrane</keyword>
<feature type="coiled-coil region" evidence="3">
    <location>
        <begin position="89"/>
        <end position="116"/>
    </location>
</feature>
<evidence type="ECO:0000256" key="1">
    <source>
        <dbReference type="ARBA" id="ARBA00012528"/>
    </source>
</evidence>
<sequence>MFDLLRMVQYVWKHLLAQRYIMKPIIFSLLLLLQFFIGVIFAQQDGDQVTVLASGPMNLSGWSVFLLAAVVFAAGFYWQRKLSVERARTEDVRAELDVVKAELEQKTLELQQLATVDFLTGLYNRPKLEESLQSELDRAERYKLMFGVVLFDIDLFRQVNDTYGPDVGDRVLQEIAELLACNTRLTDTAGRWGGEEFIIICSETEETGLLRFAEKLRGIIESYDFPTIEKRTASFGISLFHQGDDKRAIVGRAEEALCRAKEGGRNRVELKR</sequence>
<dbReference type="GO" id="GO:0052621">
    <property type="term" value="F:diguanylate cyclase activity"/>
    <property type="evidence" value="ECO:0007669"/>
    <property type="project" value="UniProtKB-EC"/>
</dbReference>
<dbReference type="PROSITE" id="PS50887">
    <property type="entry name" value="GGDEF"/>
    <property type="match status" value="1"/>
</dbReference>
<feature type="transmembrane region" description="Helical" evidence="4">
    <location>
        <begin position="20"/>
        <end position="41"/>
    </location>
</feature>
<keyword evidence="4" id="KW-0472">Membrane</keyword>
<dbReference type="PANTHER" id="PTHR45138">
    <property type="entry name" value="REGULATORY COMPONENTS OF SENSORY TRANSDUCTION SYSTEM"/>
    <property type="match status" value="1"/>
</dbReference>
<evidence type="ECO:0000313" key="7">
    <source>
        <dbReference type="Proteomes" id="UP000184171"/>
    </source>
</evidence>
<evidence type="ECO:0000256" key="4">
    <source>
        <dbReference type="SAM" id="Phobius"/>
    </source>
</evidence>
<dbReference type="STRING" id="1122189.SAMN02745165_02403"/>
<reference evidence="6 7" key="1">
    <citation type="submission" date="2016-11" db="EMBL/GenBank/DDBJ databases">
        <authorList>
            <person name="Jaros S."/>
            <person name="Januszkiewicz K."/>
            <person name="Wedrychowicz H."/>
        </authorList>
    </citation>
    <scope>NUCLEOTIDE SEQUENCE [LARGE SCALE GENOMIC DNA]</scope>
    <source>
        <strain evidence="6 7">DSM 5091</strain>
    </source>
</reference>
<keyword evidence="4" id="KW-1133">Transmembrane helix</keyword>